<name>A0AAV5W4N0_9BILA</name>
<feature type="compositionally biased region" description="Pro residues" evidence="1">
    <location>
        <begin position="186"/>
        <end position="201"/>
    </location>
</feature>
<keyword evidence="3" id="KW-1185">Reference proteome</keyword>
<comment type="caution">
    <text evidence="2">The sequence shown here is derived from an EMBL/GenBank/DDBJ whole genome shotgun (WGS) entry which is preliminary data.</text>
</comment>
<feature type="compositionally biased region" description="Polar residues" evidence="1">
    <location>
        <begin position="214"/>
        <end position="225"/>
    </location>
</feature>
<organism evidence="2 3">
    <name type="scientific">Pristionchus fissidentatus</name>
    <dbReference type="NCBI Taxonomy" id="1538716"/>
    <lineage>
        <taxon>Eukaryota</taxon>
        <taxon>Metazoa</taxon>
        <taxon>Ecdysozoa</taxon>
        <taxon>Nematoda</taxon>
        <taxon>Chromadorea</taxon>
        <taxon>Rhabditida</taxon>
        <taxon>Rhabditina</taxon>
        <taxon>Diplogasteromorpha</taxon>
        <taxon>Diplogasteroidea</taxon>
        <taxon>Neodiplogasteridae</taxon>
        <taxon>Pristionchus</taxon>
    </lineage>
</organism>
<dbReference type="Proteomes" id="UP001432322">
    <property type="component" value="Unassembled WGS sequence"/>
</dbReference>
<feature type="compositionally biased region" description="Basic residues" evidence="1">
    <location>
        <begin position="144"/>
        <end position="159"/>
    </location>
</feature>
<accession>A0AAV5W4N0</accession>
<protein>
    <recommendedName>
        <fullName evidence="4">Thyroglobulin type-1 domain-containing protein</fullName>
    </recommendedName>
</protein>
<evidence type="ECO:0000256" key="1">
    <source>
        <dbReference type="SAM" id="MobiDB-lite"/>
    </source>
</evidence>
<feature type="compositionally biased region" description="Polar residues" evidence="1">
    <location>
        <begin position="161"/>
        <end position="174"/>
    </location>
</feature>
<evidence type="ECO:0000313" key="3">
    <source>
        <dbReference type="Proteomes" id="UP001432322"/>
    </source>
</evidence>
<feature type="non-terminal residue" evidence="2">
    <location>
        <position position="1"/>
    </location>
</feature>
<feature type="compositionally biased region" description="Pro residues" evidence="1">
    <location>
        <begin position="119"/>
        <end position="135"/>
    </location>
</feature>
<dbReference type="EMBL" id="BTSY01000005">
    <property type="protein sequence ID" value="GMT27151.1"/>
    <property type="molecule type" value="Genomic_DNA"/>
</dbReference>
<feature type="region of interest" description="Disordered" evidence="1">
    <location>
        <begin position="104"/>
        <end position="225"/>
    </location>
</feature>
<dbReference type="AlphaFoldDB" id="A0AAV5W4N0"/>
<evidence type="ECO:0000313" key="2">
    <source>
        <dbReference type="EMBL" id="GMT27151.1"/>
    </source>
</evidence>
<gene>
    <name evidence="2" type="ORF">PFISCL1PPCAC_18448</name>
</gene>
<evidence type="ECO:0008006" key="4">
    <source>
        <dbReference type="Google" id="ProtNLM"/>
    </source>
</evidence>
<feature type="compositionally biased region" description="Low complexity" evidence="1">
    <location>
        <begin position="105"/>
        <end position="118"/>
    </location>
</feature>
<sequence>LSPTVQSIKCLVRSAVSGLIEEDCPAGSTGCRIQFEESVVLWYQSGHLYDRNQLVCIRPKEYSTPQGCHRKPSGSIRCWCTPDSPQAACNTELASLELLTSFLYPPTTSTAPPTTTSTAPPPPPTTPLPSPPSSPSPRSTTAPKKAHHHHSHSNSHNHPSRQSLSPSPEHSSTAFIAPSSSRSLPPISPSAPSSPPSPPTPRASRRMGVRHPTTESPTSLRSLNRYSPAVGPVNAASSFCMSVIPLLMLLRLNFRD</sequence>
<proteinExistence type="predicted"/>
<reference evidence="2" key="1">
    <citation type="submission" date="2023-10" db="EMBL/GenBank/DDBJ databases">
        <title>Genome assembly of Pristionchus species.</title>
        <authorList>
            <person name="Yoshida K."/>
            <person name="Sommer R.J."/>
        </authorList>
    </citation>
    <scope>NUCLEOTIDE SEQUENCE</scope>
    <source>
        <strain evidence="2">RS5133</strain>
    </source>
</reference>